<dbReference type="AlphaFoldDB" id="A0A9X8RCJ3"/>
<evidence type="ECO:0000313" key="2">
    <source>
        <dbReference type="Proteomes" id="UP000185829"/>
    </source>
</evidence>
<gene>
    <name evidence="1" type="ORF">SAMN05878482_1074</name>
</gene>
<name>A0A9X8RCJ3_9BACI</name>
<evidence type="ECO:0000313" key="1">
    <source>
        <dbReference type="EMBL" id="SIR90499.1"/>
    </source>
</evidence>
<dbReference type="PIRSF" id="PIRSF033725">
    <property type="entry name" value="UCP033725"/>
    <property type="match status" value="1"/>
</dbReference>
<protein>
    <submittedName>
        <fullName evidence="1">Uncharacterized protein</fullName>
    </submittedName>
</protein>
<accession>A0A9X8RCJ3</accession>
<dbReference type="Proteomes" id="UP000185829">
    <property type="component" value="Unassembled WGS sequence"/>
</dbReference>
<dbReference type="InterPro" id="IPR017020">
    <property type="entry name" value="UCP033725"/>
</dbReference>
<organism evidence="1 2">
    <name type="scientific">Peribacillus simplex</name>
    <dbReference type="NCBI Taxonomy" id="1478"/>
    <lineage>
        <taxon>Bacteria</taxon>
        <taxon>Bacillati</taxon>
        <taxon>Bacillota</taxon>
        <taxon>Bacilli</taxon>
        <taxon>Bacillales</taxon>
        <taxon>Bacillaceae</taxon>
        <taxon>Peribacillus</taxon>
    </lineage>
</organism>
<dbReference type="EMBL" id="FTMX01000007">
    <property type="protein sequence ID" value="SIR90499.1"/>
    <property type="molecule type" value="Genomic_DNA"/>
</dbReference>
<sequence length="128" mass="15143">MIRKGEYTFYNGKEYRFIESESKGFIEVISNNKEDMNYGFIHYKDNIYTKVISLNEVEKVFLIHSFAKYKGELFGASNDGNGKILLSTPHLKLAEKYRFERTDKYLYSKNVNLDEVEIIEERKPFSLD</sequence>
<reference evidence="1 2" key="1">
    <citation type="submission" date="2017-01" db="EMBL/GenBank/DDBJ databases">
        <authorList>
            <person name="Varghese N."/>
            <person name="Submissions S."/>
        </authorList>
    </citation>
    <scope>NUCLEOTIDE SEQUENCE [LARGE SCALE GENOMIC DNA]</scope>
    <source>
        <strain evidence="1 2">RUG2-6</strain>
    </source>
</reference>
<comment type="caution">
    <text evidence="1">The sequence shown here is derived from an EMBL/GenBank/DDBJ whole genome shotgun (WGS) entry which is preliminary data.</text>
</comment>
<proteinExistence type="predicted"/>